<accession>M1P5Y3</accession>
<reference evidence="2 3" key="1">
    <citation type="journal article" date="2012" name="Stand. Genomic Sci.">
        <title>Genome sequence of the halotolerant bacterium Corynebacterium halotolerans type strain YIM 70093(T) (= DSM 44683(T)).</title>
        <authorList>
            <person name="Ruckert C."/>
            <person name="Albersmeier A."/>
            <person name="Al-Dilaimi A."/>
            <person name="Niehaus K."/>
            <person name="Szczepanowski R."/>
            <person name="Kalinowski J."/>
        </authorList>
    </citation>
    <scope>NUCLEOTIDE SEQUENCE [LARGE SCALE GENOMIC DNA]</scope>
    <source>
        <strain evidence="2">YIM 70093</strain>
    </source>
</reference>
<organism evidence="2 3">
    <name type="scientific">Corynebacterium halotolerans YIM 70093 = DSM 44683</name>
    <dbReference type="NCBI Taxonomy" id="1121362"/>
    <lineage>
        <taxon>Bacteria</taxon>
        <taxon>Bacillati</taxon>
        <taxon>Actinomycetota</taxon>
        <taxon>Actinomycetes</taxon>
        <taxon>Mycobacteriales</taxon>
        <taxon>Corynebacteriaceae</taxon>
        <taxon>Corynebacterium</taxon>
    </lineage>
</organism>
<evidence type="ECO:0000313" key="3">
    <source>
        <dbReference type="Proteomes" id="UP000011723"/>
    </source>
</evidence>
<dbReference type="Pfam" id="PF13483">
    <property type="entry name" value="Lactamase_B_3"/>
    <property type="match status" value="1"/>
</dbReference>
<dbReference type="PANTHER" id="PTHR43546">
    <property type="entry name" value="UPF0173 METAL-DEPENDENT HYDROLASE MJ1163-RELATED"/>
    <property type="match status" value="1"/>
</dbReference>
<proteinExistence type="predicted"/>
<dbReference type="STRING" id="1121362.A605_05175"/>
<dbReference type="SUPFAM" id="SSF56281">
    <property type="entry name" value="Metallo-hydrolase/oxidoreductase"/>
    <property type="match status" value="1"/>
</dbReference>
<evidence type="ECO:0000313" key="2">
    <source>
        <dbReference type="EMBL" id="AGF72041.1"/>
    </source>
</evidence>
<dbReference type="InterPro" id="IPR036866">
    <property type="entry name" value="RibonucZ/Hydroxyglut_hydro"/>
</dbReference>
<name>M1P5Y3_9CORY</name>
<protein>
    <recommendedName>
        <fullName evidence="1">Metallo-beta-lactamase domain-containing protein</fullName>
    </recommendedName>
</protein>
<dbReference type="KEGG" id="chn:A605_05175"/>
<dbReference type="HOGENOM" id="CLU_091682_0_0_11"/>
<dbReference type="PANTHER" id="PTHR43546:SF3">
    <property type="entry name" value="UPF0173 METAL-DEPENDENT HYDROLASE MJ1163"/>
    <property type="match status" value="1"/>
</dbReference>
<dbReference type="Proteomes" id="UP000011723">
    <property type="component" value="Chromosome"/>
</dbReference>
<dbReference type="eggNOG" id="COG2220">
    <property type="taxonomic scope" value="Bacteria"/>
</dbReference>
<dbReference type="InterPro" id="IPR050114">
    <property type="entry name" value="UPF0173_UPF0282_UlaG_hydrolase"/>
</dbReference>
<gene>
    <name evidence="2" type="ORF">A605_05175</name>
</gene>
<sequence length="212" mass="22756">MGGMKITRHIHACVRIEHEGTRVLVDPGSFGVPDDLAAVDAVLVTHVHPDHVDPEALGAARHDNPDLRIFAPASVAAHLADDVTVVTHGDTFRVGALDVRVVGADHAVVTRATPVAENTGYLFNGQVLHAGDAFHPIRDVDCVLLPVNGPWVKMLDIEEFLSQYPPKRFIAIHDGIVNDHGLAINRKQLSKLAGEHGSEYLPLAPGESVEIG</sequence>
<evidence type="ECO:0000259" key="1">
    <source>
        <dbReference type="SMART" id="SM00849"/>
    </source>
</evidence>
<dbReference type="PATRIC" id="fig|1121362.3.peg.1040"/>
<dbReference type="SMART" id="SM00849">
    <property type="entry name" value="Lactamase_B"/>
    <property type="match status" value="1"/>
</dbReference>
<dbReference type="EMBL" id="CP003697">
    <property type="protein sequence ID" value="AGF72041.1"/>
    <property type="molecule type" value="Genomic_DNA"/>
</dbReference>
<dbReference type="AlphaFoldDB" id="M1P5Y3"/>
<feature type="domain" description="Metallo-beta-lactamase" evidence="1">
    <location>
        <begin position="10"/>
        <end position="173"/>
    </location>
</feature>
<keyword evidence="3" id="KW-1185">Reference proteome</keyword>
<dbReference type="InterPro" id="IPR001279">
    <property type="entry name" value="Metallo-B-lactamas"/>
</dbReference>
<dbReference type="Gene3D" id="3.60.15.10">
    <property type="entry name" value="Ribonuclease Z/Hydroxyacylglutathione hydrolase-like"/>
    <property type="match status" value="1"/>
</dbReference>